<name>U3GY53_9CORY</name>
<dbReference type="GO" id="GO:0016628">
    <property type="term" value="F:oxidoreductase activity, acting on the CH-CH group of donors, NAD or NADP as acceptor"/>
    <property type="evidence" value="ECO:0007669"/>
    <property type="project" value="InterPro"/>
</dbReference>
<keyword evidence="3" id="KW-1185">Reference proteome</keyword>
<dbReference type="STRING" id="1348662.CARG_01100"/>
<dbReference type="PRINTS" id="PR00420">
    <property type="entry name" value="RNGMNOXGNASE"/>
</dbReference>
<evidence type="ECO:0000313" key="2">
    <source>
        <dbReference type="EMBL" id="AGU14417.1"/>
    </source>
</evidence>
<dbReference type="GO" id="GO:0071949">
    <property type="term" value="F:FAD binding"/>
    <property type="evidence" value="ECO:0007669"/>
    <property type="project" value="InterPro"/>
</dbReference>
<dbReference type="InterPro" id="IPR002938">
    <property type="entry name" value="FAD-bd"/>
</dbReference>
<dbReference type="PANTHER" id="PTHR42685">
    <property type="entry name" value="GERANYLGERANYL DIPHOSPHATE REDUCTASE"/>
    <property type="match status" value="1"/>
</dbReference>
<dbReference type="KEGG" id="caz:CARG_01100"/>
<reference evidence="2 3" key="1">
    <citation type="journal article" date="2013" name="Genome Announc.">
        <title>Whole-Genome Sequence of the Clinical Strain Corynebacterium argentoratense DSM 44202, Isolated from a Human Throat Specimen.</title>
        <authorList>
            <person name="Bomholt C."/>
            <person name="Glaub A."/>
            <person name="Gravermann K."/>
            <person name="Albersmeier A."/>
            <person name="Brinkrolf K."/>
            <person name="Ruckert C."/>
            <person name="Tauch A."/>
        </authorList>
    </citation>
    <scope>NUCLEOTIDE SEQUENCE [LARGE SCALE GENOMIC DNA]</scope>
    <source>
        <strain evidence="2">DSM 44202</strain>
    </source>
</reference>
<protein>
    <recommendedName>
        <fullName evidence="1">FAD-binding domain-containing protein</fullName>
    </recommendedName>
</protein>
<gene>
    <name evidence="2" type="ORF">CARG_01100</name>
</gene>
<accession>U3GY53</accession>
<dbReference type="Pfam" id="PF01494">
    <property type="entry name" value="FAD_binding_3"/>
    <property type="match status" value="1"/>
</dbReference>
<evidence type="ECO:0000313" key="3">
    <source>
        <dbReference type="Proteomes" id="UP000016943"/>
    </source>
</evidence>
<dbReference type="PANTHER" id="PTHR42685:SF22">
    <property type="entry name" value="CONDITIONED MEDIUM FACTOR RECEPTOR 1"/>
    <property type="match status" value="1"/>
</dbReference>
<dbReference type="Proteomes" id="UP000016943">
    <property type="component" value="Chromosome"/>
</dbReference>
<dbReference type="PATRIC" id="fig|1348662.3.peg.214"/>
<feature type="domain" description="FAD-binding" evidence="1">
    <location>
        <begin position="41"/>
        <end position="360"/>
    </location>
</feature>
<dbReference type="eggNOG" id="COG0644">
    <property type="taxonomic scope" value="Bacteria"/>
</dbReference>
<dbReference type="HOGENOM" id="CLU_024648_5_2_11"/>
<dbReference type="InterPro" id="IPR050407">
    <property type="entry name" value="Geranylgeranyl_reductase"/>
</dbReference>
<proteinExistence type="predicted"/>
<dbReference type="AlphaFoldDB" id="U3GY53"/>
<dbReference type="NCBIfam" id="TIGR02032">
    <property type="entry name" value="GG-red-SF"/>
    <property type="match status" value="1"/>
</dbReference>
<dbReference type="Gene3D" id="3.50.50.60">
    <property type="entry name" value="FAD/NAD(P)-binding domain"/>
    <property type="match status" value="1"/>
</dbReference>
<dbReference type="EMBL" id="CP006365">
    <property type="protein sequence ID" value="AGU14417.1"/>
    <property type="molecule type" value="Genomic_DNA"/>
</dbReference>
<organism evidence="2 3">
    <name type="scientific">Corynebacterium argentoratense DSM 44202</name>
    <dbReference type="NCBI Taxonomy" id="1348662"/>
    <lineage>
        <taxon>Bacteria</taxon>
        <taxon>Bacillati</taxon>
        <taxon>Actinomycetota</taxon>
        <taxon>Actinomycetes</taxon>
        <taxon>Mycobacteriales</taxon>
        <taxon>Corynebacteriaceae</taxon>
        <taxon>Corynebacterium</taxon>
    </lineage>
</organism>
<dbReference type="InterPro" id="IPR036188">
    <property type="entry name" value="FAD/NAD-bd_sf"/>
</dbReference>
<dbReference type="SUPFAM" id="SSF51905">
    <property type="entry name" value="FAD/NAD(P)-binding domain"/>
    <property type="match status" value="1"/>
</dbReference>
<evidence type="ECO:0000259" key="1">
    <source>
        <dbReference type="Pfam" id="PF01494"/>
    </source>
</evidence>
<sequence>MLGWGLLLLWGVVGTMGFVVFPLGFGLDDDVASVFPSLVARVDVLVVGAGPAGSAAAFHAARRGFEVLLVDQAVFPRDKTCGDGLTPRAMHELEALGVADAVGVGGYRNRGLMLHGFGASVECPWPKPGPVAGFAPVGSAMRRTQLDWLLASHACEQPGVRALGGAVVRDPVVVDGRLRSVVVASAGGADRAELRVEPRWVIVADGARSTLSKQLGRVWHKEHVYGIAARSYCESPLGSDPWIHSHLELKDPQSGDVLPGYGWIFPLGDGSVNLGCGALSTSRRPAKVNTKKLLRTYRQSCVGQAEGWEFSEPEGVASAVLPMGGAVSNVAGKNWALIGDAAGCVNPLNGEGIDYALETARLAVELLDDTPGRVLTDLWPGVLRATYGPAFSLARELGRLLTLPWFLPAAGPVGMRSGVMPTAARLMGNVVTPEDRDVVARVWRAAGGAAFGLSRRLGSADQLWGTQN</sequence>
<dbReference type="InterPro" id="IPR011777">
    <property type="entry name" value="Geranylgeranyl_Rdtase_fam"/>
</dbReference>